<dbReference type="EMBL" id="UOFQ01000066">
    <property type="protein sequence ID" value="VAW87530.1"/>
    <property type="molecule type" value="Genomic_DNA"/>
</dbReference>
<name>A0A3B0ZES1_9ZZZZ</name>
<accession>A0A3B0ZES1</accession>
<evidence type="ECO:0000313" key="1">
    <source>
        <dbReference type="EMBL" id="VAW87530.1"/>
    </source>
</evidence>
<organism evidence="1">
    <name type="scientific">hydrothermal vent metagenome</name>
    <dbReference type="NCBI Taxonomy" id="652676"/>
    <lineage>
        <taxon>unclassified sequences</taxon>
        <taxon>metagenomes</taxon>
        <taxon>ecological metagenomes</taxon>
    </lineage>
</organism>
<proteinExistence type="predicted"/>
<reference evidence="1" key="1">
    <citation type="submission" date="2018-06" db="EMBL/GenBank/DDBJ databases">
        <authorList>
            <person name="Zhirakovskaya E."/>
        </authorList>
    </citation>
    <scope>NUCLEOTIDE SEQUENCE</scope>
</reference>
<gene>
    <name evidence="1" type="ORF">MNBD_GAMMA17-152</name>
</gene>
<dbReference type="AlphaFoldDB" id="A0A3B0ZES1"/>
<protein>
    <submittedName>
        <fullName evidence="1">Uncharacterized protein</fullName>
    </submittedName>
</protein>
<sequence length="275" mass="30447">MLGFFKREPLLDEESVEWLFEAFGWSLRSFGSAPFYQNTILVTPTPRHFPGSGTSIEAMADLMMNRVKGYAGLSYWPTQAIDHHQFRGDPNDVPSVHQMLSALAEEGDSQQLVNASQGELILFYEPKQVGNPEVMIANFSHALMVHLAALAELAPPCEPDLLPHLTEVMAVTHGFGLMFANTATPYRGGGCGSCRSPAMERVGNLSEREVAYALAIFCVLKEIPEREVTPHLKKTLKGFFKKALVDVSGREELLADLKSINAPSRFNKYNEPTSM</sequence>